<dbReference type="PANTHER" id="PTHR43827:SF3">
    <property type="entry name" value="NADP-DEPENDENT OXIDOREDUCTASE DOMAIN-CONTAINING PROTEIN"/>
    <property type="match status" value="1"/>
</dbReference>
<dbReference type="PRINTS" id="PR00069">
    <property type="entry name" value="ALDKETRDTASE"/>
</dbReference>
<evidence type="ECO:0000256" key="3">
    <source>
        <dbReference type="ARBA" id="ARBA00023002"/>
    </source>
</evidence>
<keyword evidence="2" id="KW-0521">NADP</keyword>
<comment type="similarity">
    <text evidence="1">Belongs to the aldo/keto reductase family.</text>
</comment>
<evidence type="ECO:0000256" key="2">
    <source>
        <dbReference type="ARBA" id="ARBA00022857"/>
    </source>
</evidence>
<keyword evidence="6" id="KW-1185">Reference proteome</keyword>
<organism evidence="5 6">
    <name type="scientific">Cryptococcus decagattii</name>
    <dbReference type="NCBI Taxonomy" id="1859122"/>
    <lineage>
        <taxon>Eukaryota</taxon>
        <taxon>Fungi</taxon>
        <taxon>Dikarya</taxon>
        <taxon>Basidiomycota</taxon>
        <taxon>Agaricomycotina</taxon>
        <taxon>Tremellomycetes</taxon>
        <taxon>Tremellales</taxon>
        <taxon>Cryptococcaceae</taxon>
        <taxon>Cryptococcus</taxon>
        <taxon>Cryptococcus gattii species complex</taxon>
    </lineage>
</organism>
<dbReference type="PIRSF" id="PIRSF000097">
    <property type="entry name" value="AKR"/>
    <property type="match status" value="1"/>
</dbReference>
<dbReference type="InterPro" id="IPR023210">
    <property type="entry name" value="NADP_OxRdtase_dom"/>
</dbReference>
<dbReference type="RefSeq" id="XP_064720527.1">
    <property type="nucleotide sequence ID" value="XM_064864455.1"/>
</dbReference>
<dbReference type="PROSITE" id="PS00062">
    <property type="entry name" value="ALDOKETO_REDUCTASE_2"/>
    <property type="match status" value="1"/>
</dbReference>
<keyword evidence="3" id="KW-0560">Oxidoreductase</keyword>
<evidence type="ECO:0000313" key="6">
    <source>
        <dbReference type="Proteomes" id="UP001432216"/>
    </source>
</evidence>
<dbReference type="InterPro" id="IPR020471">
    <property type="entry name" value="AKR"/>
</dbReference>
<dbReference type="EMBL" id="CP143809">
    <property type="protein sequence ID" value="WVO21288.1"/>
    <property type="molecule type" value="Genomic_DNA"/>
</dbReference>
<accession>A0ABZ2AVR9</accession>
<dbReference type="PANTHER" id="PTHR43827">
    <property type="entry name" value="2,5-DIKETO-D-GLUCONIC ACID REDUCTASE"/>
    <property type="match status" value="1"/>
</dbReference>
<dbReference type="Pfam" id="PF00248">
    <property type="entry name" value="Aldo_ket_red"/>
    <property type="match status" value="1"/>
</dbReference>
<protein>
    <recommendedName>
        <fullName evidence="4">NADP-dependent oxidoreductase domain-containing protein</fullName>
    </recommendedName>
</protein>
<feature type="domain" description="NADP-dependent oxidoreductase" evidence="4">
    <location>
        <begin position="17"/>
        <end position="263"/>
    </location>
</feature>
<dbReference type="CDD" id="cd19120">
    <property type="entry name" value="AKR_AKR3C2-3"/>
    <property type="match status" value="1"/>
</dbReference>
<dbReference type="InterPro" id="IPR018170">
    <property type="entry name" value="Aldo/ket_reductase_CS"/>
</dbReference>
<dbReference type="Proteomes" id="UP001432216">
    <property type="component" value="Chromosome 4"/>
</dbReference>
<dbReference type="InterPro" id="IPR036812">
    <property type="entry name" value="NAD(P)_OxRdtase_dom_sf"/>
</dbReference>
<dbReference type="InterPro" id="IPR044494">
    <property type="entry name" value="AKR3C2/3"/>
</dbReference>
<dbReference type="GeneID" id="89989368"/>
<dbReference type="SUPFAM" id="SSF51430">
    <property type="entry name" value="NAD(P)-linked oxidoreductase"/>
    <property type="match status" value="1"/>
</dbReference>
<sequence>MPFGEITLNDGRKIPAIAFGTWKIPKENTPSQVGQAIDVGFDHIDTAQIYHNEEEVGQAIKESGLSRNELWVTTKWSGVEEKGARQSIKESLDKMGLEYLDLYLIHSPRVTKGNIKGAWKELETLQKEGKAKSIGVSNFNKEQLQELLAHATVKPVVNQILLHPYVITQTAPLLEYLKEQNIVVEGYSILTPLTSRPGGPVDQPVNQIAKRLSIKPEQVLLAWSRAKGAIPVTTSSKKARLEDYLDVGDITLTEDDIKAIDTAGAKGELWFDRKARFEKILTRVVFLIALFWLFKAYCH</sequence>
<gene>
    <name evidence="5" type="ORF">IAS62_002595</name>
</gene>
<reference evidence="5 6" key="1">
    <citation type="submission" date="2024-01" db="EMBL/GenBank/DDBJ databases">
        <title>Comparative genomics of Cryptococcus and Kwoniella reveals pathogenesis evolution and contrasting modes of karyotype evolution via chromosome fusion or intercentromeric recombination.</title>
        <authorList>
            <person name="Coelho M.A."/>
            <person name="David-Palma M."/>
            <person name="Shea T."/>
            <person name="Bowers K."/>
            <person name="McGinley-Smith S."/>
            <person name="Mohammad A.W."/>
            <person name="Gnirke A."/>
            <person name="Yurkov A.M."/>
            <person name="Nowrousian M."/>
            <person name="Sun S."/>
            <person name="Cuomo C.A."/>
            <person name="Heitman J."/>
        </authorList>
    </citation>
    <scope>NUCLEOTIDE SEQUENCE [LARGE SCALE GENOMIC DNA]</scope>
    <source>
        <strain evidence="5 6">7685027</strain>
    </source>
</reference>
<evidence type="ECO:0000259" key="4">
    <source>
        <dbReference type="Pfam" id="PF00248"/>
    </source>
</evidence>
<dbReference type="Gene3D" id="3.20.20.100">
    <property type="entry name" value="NADP-dependent oxidoreductase domain"/>
    <property type="match status" value="1"/>
</dbReference>
<evidence type="ECO:0000313" key="5">
    <source>
        <dbReference type="EMBL" id="WVO21288.1"/>
    </source>
</evidence>
<name>A0ABZ2AVR9_9TREE</name>
<proteinExistence type="inferred from homology"/>
<evidence type="ECO:0000256" key="1">
    <source>
        <dbReference type="ARBA" id="ARBA00007905"/>
    </source>
</evidence>